<proteinExistence type="predicted"/>
<protein>
    <submittedName>
        <fullName evidence="1">Uncharacterized protein</fullName>
    </submittedName>
</protein>
<evidence type="ECO:0000313" key="1">
    <source>
        <dbReference type="EMBL" id="TNN29660.1"/>
    </source>
</evidence>
<reference evidence="1 2" key="1">
    <citation type="submission" date="2019-03" db="EMBL/GenBank/DDBJ databases">
        <title>First draft genome of Liparis tanakae, snailfish: a comprehensive survey of snailfish specific genes.</title>
        <authorList>
            <person name="Kim W."/>
            <person name="Song I."/>
            <person name="Jeong J.-H."/>
            <person name="Kim D."/>
            <person name="Kim S."/>
            <person name="Ryu S."/>
            <person name="Song J.Y."/>
            <person name="Lee S.K."/>
        </authorList>
    </citation>
    <scope>NUCLEOTIDE SEQUENCE [LARGE SCALE GENOMIC DNA]</scope>
    <source>
        <tissue evidence="1">Muscle</tissue>
    </source>
</reference>
<sequence length="90" mass="10063">MTMISEPEGWDSPLRRISKQILKQDCMISQTDSLVRWAPTGDHFVAGGVRPHEAGVCDGVGHVLDGFRCGFMVGVCETERRRERFQNGLT</sequence>
<accession>A0A4Z2EM69</accession>
<dbReference type="AlphaFoldDB" id="A0A4Z2EM69"/>
<comment type="caution">
    <text evidence="1">The sequence shown here is derived from an EMBL/GenBank/DDBJ whole genome shotgun (WGS) entry which is preliminary data.</text>
</comment>
<gene>
    <name evidence="1" type="ORF">EYF80_060190</name>
</gene>
<name>A0A4Z2EM69_9TELE</name>
<organism evidence="1 2">
    <name type="scientific">Liparis tanakae</name>
    <name type="common">Tanaka's snailfish</name>
    <dbReference type="NCBI Taxonomy" id="230148"/>
    <lineage>
        <taxon>Eukaryota</taxon>
        <taxon>Metazoa</taxon>
        <taxon>Chordata</taxon>
        <taxon>Craniata</taxon>
        <taxon>Vertebrata</taxon>
        <taxon>Euteleostomi</taxon>
        <taxon>Actinopterygii</taxon>
        <taxon>Neopterygii</taxon>
        <taxon>Teleostei</taxon>
        <taxon>Neoteleostei</taxon>
        <taxon>Acanthomorphata</taxon>
        <taxon>Eupercaria</taxon>
        <taxon>Perciformes</taxon>
        <taxon>Cottioidei</taxon>
        <taxon>Cottales</taxon>
        <taxon>Liparidae</taxon>
        <taxon>Liparis</taxon>
    </lineage>
</organism>
<evidence type="ECO:0000313" key="2">
    <source>
        <dbReference type="Proteomes" id="UP000314294"/>
    </source>
</evidence>
<dbReference type="EMBL" id="SRLO01005379">
    <property type="protein sequence ID" value="TNN29660.1"/>
    <property type="molecule type" value="Genomic_DNA"/>
</dbReference>
<keyword evidence="2" id="KW-1185">Reference proteome</keyword>
<dbReference type="Proteomes" id="UP000314294">
    <property type="component" value="Unassembled WGS sequence"/>
</dbReference>